<dbReference type="VEuPathDB" id="FungiDB:SCHCODRAFT_01154339"/>
<reference evidence="2 3" key="1">
    <citation type="journal article" date="2010" name="Nat. Biotechnol.">
        <title>Genome sequence of the model mushroom Schizophyllum commune.</title>
        <authorList>
            <person name="Ohm R.A."/>
            <person name="de Jong J.F."/>
            <person name="Lugones L.G."/>
            <person name="Aerts A."/>
            <person name="Kothe E."/>
            <person name="Stajich J.E."/>
            <person name="de Vries R.P."/>
            <person name="Record E."/>
            <person name="Levasseur A."/>
            <person name="Baker S.E."/>
            <person name="Bartholomew K.A."/>
            <person name="Coutinho P.M."/>
            <person name="Erdmann S."/>
            <person name="Fowler T.J."/>
            <person name="Gathman A.C."/>
            <person name="Lombard V."/>
            <person name="Henrissat B."/>
            <person name="Knabe N."/>
            <person name="Kuees U."/>
            <person name="Lilly W.W."/>
            <person name="Lindquist E."/>
            <person name="Lucas S."/>
            <person name="Magnuson J.K."/>
            <person name="Piumi F."/>
            <person name="Raudaskoski M."/>
            <person name="Salamov A."/>
            <person name="Schmutz J."/>
            <person name="Schwarze F.W.M.R."/>
            <person name="vanKuyk P.A."/>
            <person name="Horton J.S."/>
            <person name="Grigoriev I.V."/>
            <person name="Woesten H.A.B."/>
        </authorList>
    </citation>
    <scope>NUCLEOTIDE SEQUENCE [LARGE SCALE GENOMIC DNA]</scope>
    <source>
        <strain evidence="3">H4-8 / FGSC 9210</strain>
    </source>
</reference>
<dbReference type="STRING" id="578458.D8Q7P0"/>
<accession>D8Q7P0</accession>
<proteinExistence type="predicted"/>
<feature type="non-terminal residue" evidence="2">
    <location>
        <position position="261"/>
    </location>
</feature>
<dbReference type="Proteomes" id="UP000007431">
    <property type="component" value="Unassembled WGS sequence"/>
</dbReference>
<dbReference type="HOGENOM" id="CLU_1066194_0_0_1"/>
<evidence type="ECO:0000313" key="3">
    <source>
        <dbReference type="Proteomes" id="UP000007431"/>
    </source>
</evidence>
<dbReference type="RefSeq" id="XP_003030958.1">
    <property type="nucleotide sequence ID" value="XM_003030912.1"/>
</dbReference>
<dbReference type="InParanoid" id="D8Q7P0"/>
<evidence type="ECO:0000256" key="1">
    <source>
        <dbReference type="SAM" id="SignalP"/>
    </source>
</evidence>
<keyword evidence="1" id="KW-0732">Signal</keyword>
<dbReference type="OrthoDB" id="2851338at2759"/>
<evidence type="ECO:0000313" key="2">
    <source>
        <dbReference type="EMBL" id="EFI96055.1"/>
    </source>
</evidence>
<dbReference type="AlphaFoldDB" id="D8Q7P0"/>
<organism evidence="3">
    <name type="scientific">Schizophyllum commune (strain H4-8 / FGSC 9210)</name>
    <name type="common">Split gill fungus</name>
    <dbReference type="NCBI Taxonomy" id="578458"/>
    <lineage>
        <taxon>Eukaryota</taxon>
        <taxon>Fungi</taxon>
        <taxon>Dikarya</taxon>
        <taxon>Basidiomycota</taxon>
        <taxon>Agaricomycotina</taxon>
        <taxon>Agaricomycetes</taxon>
        <taxon>Agaricomycetidae</taxon>
        <taxon>Agaricales</taxon>
        <taxon>Schizophyllaceae</taxon>
        <taxon>Schizophyllum</taxon>
    </lineage>
</organism>
<dbReference type="EMBL" id="GL377307">
    <property type="protein sequence ID" value="EFI96055.1"/>
    <property type="molecule type" value="Genomic_DNA"/>
</dbReference>
<feature type="signal peptide" evidence="1">
    <location>
        <begin position="1"/>
        <end position="16"/>
    </location>
</feature>
<sequence>MHYLKPMLCLLAAASGAAVLNFGHSFGDPGVATQEEKRTELNSMPLPIIAILDGPSWRYDESGVHGAHEKALGALSGTRWKATDDLEPTHLTLYDITSNVASRVDFGSEQSILHQLSPSGGRPAQYCKPLLSSTHPSTTPQQLPGKHLLAVWVAVELGKKEMFVDWYEGEHMPMLEKVPGWLCGRLYTISGDDSLGVHPEGRPEYHFLALHQFSEGGFMETKELKASQNTPWMEKVVEHITGKDLRLFERDIVYERITSRL</sequence>
<protein>
    <recommendedName>
        <fullName evidence="4">EthD domain-containing protein</fullName>
    </recommendedName>
</protein>
<dbReference type="OMA" id="YAAIYDI"/>
<evidence type="ECO:0008006" key="4">
    <source>
        <dbReference type="Google" id="ProtNLM"/>
    </source>
</evidence>
<keyword evidence="3" id="KW-1185">Reference proteome</keyword>
<dbReference type="GeneID" id="9587486"/>
<gene>
    <name evidence="2" type="ORF">SCHCODRAFT_109821</name>
</gene>
<feature type="chain" id="PRO_5003120698" description="EthD domain-containing protein" evidence="1">
    <location>
        <begin position="17"/>
        <end position="261"/>
    </location>
</feature>
<name>D8Q7P0_SCHCM</name>
<dbReference type="KEGG" id="scm:SCHCO_01154339"/>